<keyword evidence="3" id="KW-0805">Transcription regulation</keyword>
<dbReference type="SMART" id="SM00448">
    <property type="entry name" value="REC"/>
    <property type="match status" value="1"/>
</dbReference>
<dbReference type="PANTHER" id="PTHR48111">
    <property type="entry name" value="REGULATOR OF RPOS"/>
    <property type="match status" value="1"/>
</dbReference>
<dbReference type="InterPro" id="IPR001867">
    <property type="entry name" value="OmpR/PhoB-type_DNA-bd"/>
</dbReference>
<evidence type="ECO:0000259" key="9">
    <source>
        <dbReference type="PROSITE" id="PS51755"/>
    </source>
</evidence>
<dbReference type="Gene3D" id="1.10.10.10">
    <property type="entry name" value="Winged helix-like DNA-binding domain superfamily/Winged helix DNA-binding domain"/>
    <property type="match status" value="1"/>
</dbReference>
<gene>
    <name evidence="10" type="ORF">J0M35_12855</name>
</gene>
<dbReference type="GO" id="GO:0000976">
    <property type="term" value="F:transcription cis-regulatory region binding"/>
    <property type="evidence" value="ECO:0007669"/>
    <property type="project" value="TreeGrafter"/>
</dbReference>
<sequence length="229" mass="25514">MAKILIVEDEMDISFLLKVELEAEGYLVELAEEGNLAWDLMSTYQYDVIILDWQVPGYNGIELCAKLRQLESQKQGSAPTPVLMLTGRGTIADKTCGLDTGADDYLTKPFDTREVAARVRALLRRFGGTGTNQIVSADMVFDLKSKSLSIAGQEVKLLPKELALVEFLMRNPNQVFSPEALLERVWHSDSQVAIGTVYTTMKTLRKKISEVKELCPIETVHGLGYRLKG</sequence>
<dbReference type="PROSITE" id="PS50110">
    <property type="entry name" value="RESPONSE_REGULATORY"/>
    <property type="match status" value="1"/>
</dbReference>
<evidence type="ECO:0000256" key="7">
    <source>
        <dbReference type="PROSITE-ProRule" id="PRU01091"/>
    </source>
</evidence>
<feature type="DNA-binding region" description="OmpR/PhoB-type" evidence="7">
    <location>
        <begin position="131"/>
        <end position="229"/>
    </location>
</feature>
<evidence type="ECO:0000256" key="3">
    <source>
        <dbReference type="ARBA" id="ARBA00023015"/>
    </source>
</evidence>
<organism evidence="10 11">
    <name type="scientific">Candidatus Obscuribacter phosphatis</name>
    <dbReference type="NCBI Taxonomy" id="1906157"/>
    <lineage>
        <taxon>Bacteria</taxon>
        <taxon>Bacillati</taxon>
        <taxon>Candidatus Melainabacteria</taxon>
        <taxon>Candidatus Obscuribacterales</taxon>
        <taxon>Candidatus Obscuribacteraceae</taxon>
        <taxon>Candidatus Obscuribacter</taxon>
    </lineage>
</organism>
<evidence type="ECO:0000256" key="6">
    <source>
        <dbReference type="PROSITE-ProRule" id="PRU00169"/>
    </source>
</evidence>
<proteinExistence type="predicted"/>
<dbReference type="InterPro" id="IPR011006">
    <property type="entry name" value="CheY-like_superfamily"/>
</dbReference>
<dbReference type="InterPro" id="IPR036388">
    <property type="entry name" value="WH-like_DNA-bd_sf"/>
</dbReference>
<evidence type="ECO:0000256" key="5">
    <source>
        <dbReference type="ARBA" id="ARBA00023163"/>
    </source>
</evidence>
<feature type="modified residue" description="4-aspartylphosphate" evidence="6">
    <location>
        <position position="52"/>
    </location>
</feature>
<feature type="domain" description="OmpR/PhoB-type" evidence="9">
    <location>
        <begin position="131"/>
        <end position="229"/>
    </location>
</feature>
<name>A0A8J7P8N7_9BACT</name>
<dbReference type="AlphaFoldDB" id="A0A8J7P8N7"/>
<evidence type="ECO:0000256" key="4">
    <source>
        <dbReference type="ARBA" id="ARBA00023125"/>
    </source>
</evidence>
<dbReference type="SUPFAM" id="SSF52172">
    <property type="entry name" value="CheY-like"/>
    <property type="match status" value="1"/>
</dbReference>
<dbReference type="CDD" id="cd00383">
    <property type="entry name" value="trans_reg_C"/>
    <property type="match status" value="1"/>
</dbReference>
<dbReference type="EMBL" id="JAFLCK010000018">
    <property type="protein sequence ID" value="MBN8661249.1"/>
    <property type="molecule type" value="Genomic_DNA"/>
</dbReference>
<feature type="domain" description="Response regulatory" evidence="8">
    <location>
        <begin position="3"/>
        <end position="123"/>
    </location>
</feature>
<dbReference type="Gene3D" id="6.10.250.690">
    <property type="match status" value="1"/>
</dbReference>
<keyword evidence="4 7" id="KW-0238">DNA-binding</keyword>
<keyword evidence="5" id="KW-0804">Transcription</keyword>
<protein>
    <submittedName>
        <fullName evidence="10">Response regulator transcription factor</fullName>
    </submittedName>
</protein>
<dbReference type="PANTHER" id="PTHR48111:SF22">
    <property type="entry name" value="REGULATOR OF RPOS"/>
    <property type="match status" value="1"/>
</dbReference>
<dbReference type="GO" id="GO:0000156">
    <property type="term" value="F:phosphorelay response regulator activity"/>
    <property type="evidence" value="ECO:0007669"/>
    <property type="project" value="TreeGrafter"/>
</dbReference>
<dbReference type="SMART" id="SM00862">
    <property type="entry name" value="Trans_reg_C"/>
    <property type="match status" value="1"/>
</dbReference>
<evidence type="ECO:0000259" key="8">
    <source>
        <dbReference type="PROSITE" id="PS50110"/>
    </source>
</evidence>
<evidence type="ECO:0000313" key="11">
    <source>
        <dbReference type="Proteomes" id="UP000664277"/>
    </source>
</evidence>
<keyword evidence="1 6" id="KW-0597">Phosphoprotein</keyword>
<dbReference type="Gene3D" id="3.40.50.2300">
    <property type="match status" value="1"/>
</dbReference>
<reference evidence="10" key="1">
    <citation type="submission" date="2021-02" db="EMBL/GenBank/DDBJ databases">
        <title>Genome-Resolved Metagenomics of a Microbial Community Performing Photosynthetic Biological Nutrient Removal.</title>
        <authorList>
            <person name="Mcdaniel E.A."/>
        </authorList>
    </citation>
    <scope>NUCLEOTIDE SEQUENCE</scope>
    <source>
        <strain evidence="10">UWPOB_OBS1</strain>
    </source>
</reference>
<comment type="caution">
    <text evidence="10">The sequence shown here is derived from an EMBL/GenBank/DDBJ whole genome shotgun (WGS) entry which is preliminary data.</text>
</comment>
<dbReference type="SUPFAM" id="SSF46894">
    <property type="entry name" value="C-terminal effector domain of the bipartite response regulators"/>
    <property type="match status" value="1"/>
</dbReference>
<dbReference type="Proteomes" id="UP000664277">
    <property type="component" value="Unassembled WGS sequence"/>
</dbReference>
<dbReference type="GO" id="GO:0032993">
    <property type="term" value="C:protein-DNA complex"/>
    <property type="evidence" value="ECO:0007669"/>
    <property type="project" value="TreeGrafter"/>
</dbReference>
<evidence type="ECO:0000256" key="2">
    <source>
        <dbReference type="ARBA" id="ARBA00023012"/>
    </source>
</evidence>
<evidence type="ECO:0000256" key="1">
    <source>
        <dbReference type="ARBA" id="ARBA00022553"/>
    </source>
</evidence>
<dbReference type="Pfam" id="PF00072">
    <property type="entry name" value="Response_reg"/>
    <property type="match status" value="1"/>
</dbReference>
<dbReference type="Pfam" id="PF00486">
    <property type="entry name" value="Trans_reg_C"/>
    <property type="match status" value="1"/>
</dbReference>
<evidence type="ECO:0000313" key="10">
    <source>
        <dbReference type="EMBL" id="MBN8661249.1"/>
    </source>
</evidence>
<dbReference type="InterPro" id="IPR039420">
    <property type="entry name" value="WalR-like"/>
</dbReference>
<dbReference type="PROSITE" id="PS51755">
    <property type="entry name" value="OMPR_PHOB"/>
    <property type="match status" value="1"/>
</dbReference>
<dbReference type="GO" id="GO:0006355">
    <property type="term" value="P:regulation of DNA-templated transcription"/>
    <property type="evidence" value="ECO:0007669"/>
    <property type="project" value="InterPro"/>
</dbReference>
<dbReference type="InterPro" id="IPR001789">
    <property type="entry name" value="Sig_transdc_resp-reg_receiver"/>
</dbReference>
<dbReference type="InterPro" id="IPR016032">
    <property type="entry name" value="Sig_transdc_resp-reg_C-effctor"/>
</dbReference>
<keyword evidence="2" id="KW-0902">Two-component regulatory system</keyword>
<dbReference type="GO" id="GO:0005829">
    <property type="term" value="C:cytosol"/>
    <property type="evidence" value="ECO:0007669"/>
    <property type="project" value="TreeGrafter"/>
</dbReference>
<accession>A0A8J7P8N7</accession>